<accession>F9F3P2</accession>
<protein>
    <recommendedName>
        <fullName evidence="2">Nephrocystin 3-like N-terminal domain-containing protein</fullName>
    </recommendedName>
</protein>
<dbReference type="Pfam" id="PF24883">
    <property type="entry name" value="NPHP3_N"/>
    <property type="match status" value="1"/>
</dbReference>
<sequence length="210" mass="23745">MLQDEHVGEVFILIDALDECDRSTRKALLRCIRELFQASPESEGNFKFLVTCRPEIDDIEFELDGIGVALKMDSGEVNADLSDYINLKSEDLAQRKKYSQSLGAKVKKALVGEAGGTFLWVSLMINELGSIPNYEVERKLKDLPKGLDEAYTRILEDNIPKERQEDARFLLLSMISARRPLKKKEIAASFAFWKTSLVSTSATNLSKIFY</sequence>
<evidence type="ECO:0000313" key="3">
    <source>
        <dbReference type="EMBL" id="EGU88465.1"/>
    </source>
</evidence>
<feature type="domain" description="Nephrocystin 3-like N-terminal" evidence="2">
    <location>
        <begin position="4"/>
        <end position="53"/>
    </location>
</feature>
<comment type="caution">
    <text evidence="3">The sequence shown here is derived from an EMBL/GenBank/DDBJ whole genome shotgun (WGS) entry which is preliminary data.</text>
</comment>
<reference evidence="3" key="1">
    <citation type="journal article" date="2012" name="Mol. Plant Microbe Interact.">
        <title>A highly conserved effector in Fusarium oxysporum is required for full virulence on Arabidopsis.</title>
        <authorList>
            <person name="Thatcher L.F."/>
            <person name="Gardiner D.M."/>
            <person name="Kazan K."/>
            <person name="Manners J."/>
        </authorList>
    </citation>
    <scope>NUCLEOTIDE SEQUENCE [LARGE SCALE GENOMIC DNA]</scope>
    <source>
        <strain evidence="3">Fo5176</strain>
    </source>
</reference>
<dbReference type="STRING" id="660025.F9F3P2"/>
<dbReference type="EMBL" id="AFQF01000417">
    <property type="protein sequence ID" value="EGU88465.1"/>
    <property type="molecule type" value="Genomic_DNA"/>
</dbReference>
<evidence type="ECO:0000256" key="1">
    <source>
        <dbReference type="ARBA" id="ARBA00022737"/>
    </source>
</evidence>
<name>F9F3P2_FUSOF</name>
<gene>
    <name evidence="3" type="ORF">FOXB_01017</name>
</gene>
<dbReference type="AlphaFoldDB" id="F9F3P2"/>
<evidence type="ECO:0000259" key="2">
    <source>
        <dbReference type="Pfam" id="PF24883"/>
    </source>
</evidence>
<keyword evidence="1" id="KW-0677">Repeat</keyword>
<dbReference type="InterPro" id="IPR056884">
    <property type="entry name" value="NPHP3-like_N"/>
</dbReference>
<proteinExistence type="predicted"/>
<dbReference type="OrthoDB" id="5086500at2759"/>
<organism evidence="3">
    <name type="scientific">Fusarium oxysporum (strain Fo5176)</name>
    <name type="common">Fusarium vascular wilt</name>
    <dbReference type="NCBI Taxonomy" id="660025"/>
    <lineage>
        <taxon>Eukaryota</taxon>
        <taxon>Fungi</taxon>
        <taxon>Dikarya</taxon>
        <taxon>Ascomycota</taxon>
        <taxon>Pezizomycotina</taxon>
        <taxon>Sordariomycetes</taxon>
        <taxon>Hypocreomycetidae</taxon>
        <taxon>Hypocreales</taxon>
        <taxon>Nectriaceae</taxon>
        <taxon>Fusarium</taxon>
        <taxon>Fusarium oxysporum species complex</taxon>
    </lineage>
</organism>
<dbReference type="PANTHER" id="PTHR10039">
    <property type="entry name" value="AMELOGENIN"/>
    <property type="match status" value="1"/>
</dbReference>